<dbReference type="Proteomes" id="UP001408356">
    <property type="component" value="Unassembled WGS sequence"/>
</dbReference>
<dbReference type="InterPro" id="IPR004712">
    <property type="entry name" value="Na+/H+_antiporter_fungi"/>
</dbReference>
<organism evidence="8 9">
    <name type="scientific">Seiridium unicorne</name>
    <dbReference type="NCBI Taxonomy" id="138068"/>
    <lineage>
        <taxon>Eukaryota</taxon>
        <taxon>Fungi</taxon>
        <taxon>Dikarya</taxon>
        <taxon>Ascomycota</taxon>
        <taxon>Pezizomycotina</taxon>
        <taxon>Sordariomycetes</taxon>
        <taxon>Xylariomycetidae</taxon>
        <taxon>Amphisphaeriales</taxon>
        <taxon>Sporocadaceae</taxon>
        <taxon>Seiridium</taxon>
    </lineage>
</organism>
<dbReference type="PANTHER" id="PTHR31382">
    <property type="entry name" value="NA(+)/H(+) ANTIPORTER"/>
    <property type="match status" value="1"/>
</dbReference>
<feature type="transmembrane region" description="Helical" evidence="6">
    <location>
        <begin position="132"/>
        <end position="153"/>
    </location>
</feature>
<sequence length="547" mass="60019">MPTIDASELNIIATVLGTFTILFGLTAFKFKNAWYLGEALPSVAIGILLGPVAAQFLDANRWIDSGQQSAVTLGVMRLMIGIQLVIAGYQLPKRYLRFRIKPMIVCLVPIMTLMWLSTTACVLLTIPKMSLISALIVAACVTSTDPILSQAIAKGPFADKYVARPMREIISAEAGANDGFASPFLMLGVSLSLQYAAGDEPGITGPEAGEALKSWVVETLLYIVAVAIAYGAVVGYCGRRVVEFSLARKWIDTESYLLYPTALGLFVVGTCGAIGVSDLLACFVTGCALNWDGRFHAETKRRHDEVNNCVDVLLNYGGFMFIGVTLPWDQFHQPDVTGITWARLFGLGFLVLVFRRIPALLVCYKMMPAVVKGWKEAIFMGYFGPIGVGAIYYLEHTQLLFLAQGKLNQDEQDLLLALTPVVYFLALFSIVIHGVSIPLLNAFYAFWGVEPLTKDAEQIRRRSVYVATPTNAISTTDGNFIAFNRFDRPNEREDSNIDTDLLPHFRRHSQAQPERTNSADNSVQAEDIKKENGTVSPPTHLHASGRA</sequence>
<dbReference type="EMBL" id="JARVKF010000257">
    <property type="protein sequence ID" value="KAK9420168.1"/>
    <property type="molecule type" value="Genomic_DNA"/>
</dbReference>
<evidence type="ECO:0000256" key="5">
    <source>
        <dbReference type="SAM" id="MobiDB-lite"/>
    </source>
</evidence>
<proteinExistence type="predicted"/>
<evidence type="ECO:0000256" key="3">
    <source>
        <dbReference type="ARBA" id="ARBA00022989"/>
    </source>
</evidence>
<feature type="transmembrane region" description="Helical" evidence="6">
    <location>
        <begin position="103"/>
        <end position="126"/>
    </location>
</feature>
<keyword evidence="3 6" id="KW-1133">Transmembrane helix</keyword>
<feature type="compositionally biased region" description="Polar residues" evidence="5">
    <location>
        <begin position="510"/>
        <end position="524"/>
    </location>
</feature>
<feature type="transmembrane region" description="Helical" evidence="6">
    <location>
        <begin position="69"/>
        <end position="91"/>
    </location>
</feature>
<gene>
    <name evidence="8" type="ORF">SUNI508_06696</name>
</gene>
<feature type="transmembrane region" description="Helical" evidence="6">
    <location>
        <begin position="35"/>
        <end position="57"/>
    </location>
</feature>
<evidence type="ECO:0000256" key="6">
    <source>
        <dbReference type="SAM" id="Phobius"/>
    </source>
</evidence>
<comment type="caution">
    <text evidence="8">The sequence shown here is derived from an EMBL/GenBank/DDBJ whole genome shotgun (WGS) entry which is preliminary data.</text>
</comment>
<evidence type="ECO:0000256" key="1">
    <source>
        <dbReference type="ARBA" id="ARBA00004141"/>
    </source>
</evidence>
<evidence type="ECO:0000313" key="9">
    <source>
        <dbReference type="Proteomes" id="UP001408356"/>
    </source>
</evidence>
<keyword evidence="2 6" id="KW-0812">Transmembrane</keyword>
<feature type="transmembrane region" description="Helical" evidence="6">
    <location>
        <begin position="414"/>
        <end position="447"/>
    </location>
</feature>
<feature type="transmembrane region" description="Helical" evidence="6">
    <location>
        <begin position="376"/>
        <end position="394"/>
    </location>
</feature>
<protein>
    <submittedName>
        <fullName evidence="8">Sodium/hydrogen exchanger family protein</fullName>
    </submittedName>
</protein>
<keyword evidence="4 6" id="KW-0472">Membrane</keyword>
<reference evidence="8 9" key="1">
    <citation type="journal article" date="2024" name="J. Plant Pathol.">
        <title>Sequence and assembly of the genome of Seiridium unicorne, isolate CBS 538.82, causal agent of cypress canker disease.</title>
        <authorList>
            <person name="Scali E."/>
            <person name="Rocca G.D."/>
            <person name="Danti R."/>
            <person name="Garbelotto M."/>
            <person name="Barberini S."/>
            <person name="Baroncelli R."/>
            <person name="Emiliani G."/>
        </authorList>
    </citation>
    <scope>NUCLEOTIDE SEQUENCE [LARGE SCALE GENOMIC DNA]</scope>
    <source>
        <strain evidence="8 9">BM-138-508</strain>
    </source>
</reference>
<feature type="domain" description="Cation/H+ exchanger transmembrane" evidence="7">
    <location>
        <begin position="31"/>
        <end position="439"/>
    </location>
</feature>
<evidence type="ECO:0000256" key="2">
    <source>
        <dbReference type="ARBA" id="ARBA00022692"/>
    </source>
</evidence>
<feature type="transmembrane region" description="Helical" evidence="6">
    <location>
        <begin position="340"/>
        <end position="364"/>
    </location>
</feature>
<feature type="region of interest" description="Disordered" evidence="5">
    <location>
        <begin position="507"/>
        <end position="547"/>
    </location>
</feature>
<evidence type="ECO:0000259" key="7">
    <source>
        <dbReference type="Pfam" id="PF00999"/>
    </source>
</evidence>
<evidence type="ECO:0000313" key="8">
    <source>
        <dbReference type="EMBL" id="KAK9420168.1"/>
    </source>
</evidence>
<feature type="transmembrane region" description="Helical" evidence="6">
    <location>
        <begin position="220"/>
        <end position="242"/>
    </location>
</feature>
<name>A0ABR2UZP5_9PEZI</name>
<comment type="subcellular location">
    <subcellularLocation>
        <location evidence="1">Membrane</location>
        <topology evidence="1">Multi-pass membrane protein</topology>
    </subcellularLocation>
</comment>
<dbReference type="PANTHER" id="PTHR31382:SF3">
    <property type="entry name" value="SODIUM ION_PROTON EXCHANGER (EUROFUNG)"/>
    <property type="match status" value="1"/>
</dbReference>
<feature type="transmembrane region" description="Helical" evidence="6">
    <location>
        <begin position="262"/>
        <end position="289"/>
    </location>
</feature>
<feature type="transmembrane region" description="Helical" evidence="6">
    <location>
        <begin position="310"/>
        <end position="328"/>
    </location>
</feature>
<accession>A0ABR2UZP5</accession>
<dbReference type="Pfam" id="PF00999">
    <property type="entry name" value="Na_H_Exchanger"/>
    <property type="match status" value="1"/>
</dbReference>
<dbReference type="InterPro" id="IPR006153">
    <property type="entry name" value="Cation/H_exchanger_TM"/>
</dbReference>
<feature type="transmembrane region" description="Helical" evidence="6">
    <location>
        <begin position="6"/>
        <end position="28"/>
    </location>
</feature>
<evidence type="ECO:0000256" key="4">
    <source>
        <dbReference type="ARBA" id="ARBA00023136"/>
    </source>
</evidence>
<keyword evidence="9" id="KW-1185">Reference proteome</keyword>